<comment type="cofactor">
    <cofactor evidence="1 7">
        <name>pyridoxal 5'-phosphate</name>
        <dbReference type="ChEBI" id="CHEBI:597326"/>
    </cofactor>
</comment>
<evidence type="ECO:0000256" key="1">
    <source>
        <dbReference type="ARBA" id="ARBA00001933"/>
    </source>
</evidence>
<evidence type="ECO:0000313" key="10">
    <source>
        <dbReference type="EMBL" id="KAJ9160939.1"/>
    </source>
</evidence>
<comment type="similarity">
    <text evidence="2 7">Belongs to the class-II pyridoxal-phosphate-dependent aminotransferase family.</text>
</comment>
<evidence type="ECO:0000256" key="3">
    <source>
        <dbReference type="ARBA" id="ARBA00013220"/>
    </source>
</evidence>
<gene>
    <name evidence="10" type="ORF">NKR19_g2783</name>
</gene>
<dbReference type="PANTHER" id="PTHR13693:SF3">
    <property type="entry name" value="LD36009P"/>
    <property type="match status" value="1"/>
</dbReference>
<dbReference type="EC" id="2.3.1.50" evidence="3"/>
<proteinExistence type="inferred from homology"/>
<keyword evidence="5 7" id="KW-0663">Pyridoxal phosphate</keyword>
<protein>
    <recommendedName>
        <fullName evidence="3">serine C-palmitoyltransferase</fullName>
        <ecNumber evidence="3">2.3.1.50</ecNumber>
    </recommendedName>
</protein>
<dbReference type="PANTHER" id="PTHR13693">
    <property type="entry name" value="CLASS II AMINOTRANSFERASE/8-AMINO-7-OXONONANOATE SYNTHASE"/>
    <property type="match status" value="1"/>
</dbReference>
<dbReference type="Proteomes" id="UP001174691">
    <property type="component" value="Unassembled WGS sequence"/>
</dbReference>
<keyword evidence="11" id="KW-1185">Reference proteome</keyword>
<dbReference type="InterPro" id="IPR001917">
    <property type="entry name" value="Aminotrans_II_pyridoxalP_BS"/>
</dbReference>
<dbReference type="AlphaFoldDB" id="A0AA38VZJ0"/>
<evidence type="ECO:0000259" key="9">
    <source>
        <dbReference type="Pfam" id="PF00155"/>
    </source>
</evidence>
<evidence type="ECO:0000256" key="7">
    <source>
        <dbReference type="RuleBase" id="RU003693"/>
    </source>
</evidence>
<dbReference type="PROSITE" id="PS00599">
    <property type="entry name" value="AA_TRANSFER_CLASS_2"/>
    <property type="match status" value="1"/>
</dbReference>
<evidence type="ECO:0000256" key="8">
    <source>
        <dbReference type="SAM" id="MobiDB-lite"/>
    </source>
</evidence>
<reference evidence="10" key="1">
    <citation type="submission" date="2022-07" db="EMBL/GenBank/DDBJ databases">
        <title>Fungi with potential for degradation of polypropylene.</title>
        <authorList>
            <person name="Gostincar C."/>
        </authorList>
    </citation>
    <scope>NUCLEOTIDE SEQUENCE</scope>
    <source>
        <strain evidence="10">EXF-13287</strain>
    </source>
</reference>
<sequence>MPRRDKGPEAKHVTTIQIREIRDQDATSQLTHARPKRSTTASRPSAFDKAKEAGRLGLVRTRVFWRDIHPDQAEPHILLSPSANYCHRYVEPLCFWWGKNSRLLVGQSLPSADIEDLDGTVSTVVNATSHNYAGFYKADPRSAELQQLCLERLPLADAEAVPLLESAAHSALAGFLGADFCYTTSTGYGSNYVAFPALMSDSKTVVIADKNCHNSMFTGMYLAQPGHSRLLKFAHNDVADLERRLIEVDGRYDRVIVAVEGLYSMEADVPPLGAMHRLKELYNFILLCDEAHSLLSIGTTGRGCLEYWNDNHPDAQVPSDLIDIRTATLSKAIGGIGGMIAGKAKFESAIRSHITQLRQDGGGETLGSSTMVQTAWVLGQPTLVARRLRRLADMSRFCRGELARFGIHVWGDDGTPMLPVYTGRPTYAARLSYVVRGYRLLASPIVAPAVPYWEGRVRINLSAEHTNEDVDKLIDAVVKGSADLGLCNSKGIKEAAIQTTFSAAWSL</sequence>
<feature type="domain" description="Aminotransferase class I/classII large" evidence="9">
    <location>
        <begin position="182"/>
        <end position="477"/>
    </location>
</feature>
<evidence type="ECO:0000256" key="5">
    <source>
        <dbReference type="ARBA" id="ARBA00022898"/>
    </source>
</evidence>
<dbReference type="SUPFAM" id="SSF53383">
    <property type="entry name" value="PLP-dependent transferases"/>
    <property type="match status" value="1"/>
</dbReference>
<keyword evidence="10" id="KW-0032">Aminotransferase</keyword>
<comment type="catalytic activity">
    <reaction evidence="6">
        <text>L-serine + hexadecanoyl-CoA + H(+) = 3-oxosphinganine + CO2 + CoA</text>
        <dbReference type="Rhea" id="RHEA:14761"/>
        <dbReference type="ChEBI" id="CHEBI:15378"/>
        <dbReference type="ChEBI" id="CHEBI:16526"/>
        <dbReference type="ChEBI" id="CHEBI:33384"/>
        <dbReference type="ChEBI" id="CHEBI:57287"/>
        <dbReference type="ChEBI" id="CHEBI:57379"/>
        <dbReference type="ChEBI" id="CHEBI:58299"/>
        <dbReference type="EC" id="2.3.1.50"/>
    </reaction>
</comment>
<evidence type="ECO:0000313" key="11">
    <source>
        <dbReference type="Proteomes" id="UP001174691"/>
    </source>
</evidence>
<comment type="caution">
    <text evidence="10">The sequence shown here is derived from an EMBL/GenBank/DDBJ whole genome shotgun (WGS) entry which is preliminary data.</text>
</comment>
<dbReference type="InterPro" id="IPR050087">
    <property type="entry name" value="AON_synthase_class-II"/>
</dbReference>
<dbReference type="EMBL" id="JANBVN010000029">
    <property type="protein sequence ID" value="KAJ9160939.1"/>
    <property type="molecule type" value="Genomic_DNA"/>
</dbReference>
<dbReference type="Gene3D" id="3.40.640.10">
    <property type="entry name" value="Type I PLP-dependent aspartate aminotransferase-like (Major domain)"/>
    <property type="match status" value="1"/>
</dbReference>
<keyword evidence="4" id="KW-0808">Transferase</keyword>
<dbReference type="InterPro" id="IPR015422">
    <property type="entry name" value="PyrdxlP-dep_Trfase_small"/>
</dbReference>
<name>A0AA38VZJ0_9PEZI</name>
<dbReference type="InterPro" id="IPR004839">
    <property type="entry name" value="Aminotransferase_I/II_large"/>
</dbReference>
<organism evidence="10 11">
    <name type="scientific">Coniochaeta hoffmannii</name>
    <dbReference type="NCBI Taxonomy" id="91930"/>
    <lineage>
        <taxon>Eukaryota</taxon>
        <taxon>Fungi</taxon>
        <taxon>Dikarya</taxon>
        <taxon>Ascomycota</taxon>
        <taxon>Pezizomycotina</taxon>
        <taxon>Sordariomycetes</taxon>
        <taxon>Sordariomycetidae</taxon>
        <taxon>Coniochaetales</taxon>
        <taxon>Coniochaetaceae</taxon>
        <taxon>Coniochaeta</taxon>
    </lineage>
</organism>
<evidence type="ECO:0000256" key="2">
    <source>
        <dbReference type="ARBA" id="ARBA00008392"/>
    </source>
</evidence>
<dbReference type="InterPro" id="IPR015424">
    <property type="entry name" value="PyrdxlP-dep_Trfase"/>
</dbReference>
<evidence type="ECO:0000256" key="4">
    <source>
        <dbReference type="ARBA" id="ARBA00022679"/>
    </source>
</evidence>
<dbReference type="Pfam" id="PF00155">
    <property type="entry name" value="Aminotran_1_2"/>
    <property type="match status" value="1"/>
</dbReference>
<dbReference type="GO" id="GO:0004758">
    <property type="term" value="F:serine C-palmitoyltransferase activity"/>
    <property type="evidence" value="ECO:0007669"/>
    <property type="project" value="UniProtKB-EC"/>
</dbReference>
<feature type="region of interest" description="Disordered" evidence="8">
    <location>
        <begin position="20"/>
        <end position="47"/>
    </location>
</feature>
<dbReference type="GO" id="GO:0008483">
    <property type="term" value="F:transaminase activity"/>
    <property type="evidence" value="ECO:0007669"/>
    <property type="project" value="UniProtKB-KW"/>
</dbReference>
<accession>A0AA38VZJ0</accession>
<dbReference type="Gene3D" id="3.90.1150.10">
    <property type="entry name" value="Aspartate Aminotransferase, domain 1"/>
    <property type="match status" value="1"/>
</dbReference>
<dbReference type="GO" id="GO:0030170">
    <property type="term" value="F:pyridoxal phosphate binding"/>
    <property type="evidence" value="ECO:0007669"/>
    <property type="project" value="InterPro"/>
</dbReference>
<evidence type="ECO:0000256" key="6">
    <source>
        <dbReference type="ARBA" id="ARBA00048528"/>
    </source>
</evidence>
<dbReference type="InterPro" id="IPR015421">
    <property type="entry name" value="PyrdxlP-dep_Trfase_major"/>
</dbReference>